<evidence type="ECO:0000313" key="4">
    <source>
        <dbReference type="Proteomes" id="UP000730481"/>
    </source>
</evidence>
<dbReference type="Proteomes" id="UP000730481">
    <property type="component" value="Unassembled WGS sequence"/>
</dbReference>
<dbReference type="OrthoDB" id="447842at2759"/>
<gene>
    <name evidence="3" type="ORF">FBEOM_9440</name>
</gene>
<dbReference type="PROSITE" id="PS51462">
    <property type="entry name" value="NUDIX"/>
    <property type="match status" value="1"/>
</dbReference>
<keyword evidence="1" id="KW-0378">Hydrolase</keyword>
<dbReference type="PROSITE" id="PS00893">
    <property type="entry name" value="NUDIX_BOX"/>
    <property type="match status" value="1"/>
</dbReference>
<dbReference type="SUPFAM" id="SSF55811">
    <property type="entry name" value="Nudix"/>
    <property type="match status" value="1"/>
</dbReference>
<dbReference type="Pfam" id="PF00293">
    <property type="entry name" value="NUDIX"/>
    <property type="match status" value="1"/>
</dbReference>
<reference evidence="3" key="1">
    <citation type="journal article" date="2017" name="Mycologia">
        <title>Fusarium algeriense, sp. nov., a novel toxigenic crown rot pathogen of durum wheat from Algeria is nested in the Fusarium burgessii species complex.</title>
        <authorList>
            <person name="Laraba I."/>
            <person name="Keddad A."/>
            <person name="Boureghda H."/>
            <person name="Abdallah N."/>
            <person name="Vaughan M.M."/>
            <person name="Proctor R.H."/>
            <person name="Busman M."/>
            <person name="O'Donnell K."/>
        </authorList>
    </citation>
    <scope>NUCLEOTIDE SEQUENCE</scope>
    <source>
        <strain evidence="3">NRRL 25174</strain>
    </source>
</reference>
<proteinExistence type="predicted"/>
<dbReference type="Gene3D" id="3.90.79.10">
    <property type="entry name" value="Nucleoside Triphosphate Pyrophosphohydrolase"/>
    <property type="match status" value="1"/>
</dbReference>
<dbReference type="FunFam" id="3.90.79.10:FF:000060">
    <property type="entry name" value="Nudix hydrolase 1"/>
    <property type="match status" value="1"/>
</dbReference>
<feature type="domain" description="Nudix hydrolase" evidence="2">
    <location>
        <begin position="7"/>
        <end position="144"/>
    </location>
</feature>
<dbReference type="InterPro" id="IPR020084">
    <property type="entry name" value="NUDIX_hydrolase_CS"/>
</dbReference>
<comment type="caution">
    <text evidence="3">The sequence shown here is derived from an EMBL/GenBank/DDBJ whole genome shotgun (WGS) entry which is preliminary data.</text>
</comment>
<keyword evidence="4" id="KW-1185">Reference proteome</keyword>
<evidence type="ECO:0000256" key="1">
    <source>
        <dbReference type="ARBA" id="ARBA00022801"/>
    </source>
</evidence>
<dbReference type="InterPro" id="IPR000086">
    <property type="entry name" value="NUDIX_hydrolase_dom"/>
</dbReference>
<name>A0A9P5AE29_9HYPO</name>
<evidence type="ECO:0000259" key="2">
    <source>
        <dbReference type="PROSITE" id="PS51462"/>
    </source>
</evidence>
<dbReference type="PANTHER" id="PTHR16099:SF5">
    <property type="entry name" value="NUCLEOTIDE TRIPHOSPHATE DIPHOSPHATASE NUDT15"/>
    <property type="match status" value="1"/>
</dbReference>
<organism evidence="3 4">
    <name type="scientific">Fusarium beomiforme</name>
    <dbReference type="NCBI Taxonomy" id="44412"/>
    <lineage>
        <taxon>Eukaryota</taxon>
        <taxon>Fungi</taxon>
        <taxon>Dikarya</taxon>
        <taxon>Ascomycota</taxon>
        <taxon>Pezizomycotina</taxon>
        <taxon>Sordariomycetes</taxon>
        <taxon>Hypocreomycetidae</taxon>
        <taxon>Hypocreales</taxon>
        <taxon>Nectriaceae</taxon>
        <taxon>Fusarium</taxon>
        <taxon>Fusarium burgessii species complex</taxon>
    </lineage>
</organism>
<dbReference type="CDD" id="cd04678">
    <property type="entry name" value="NUDIX_MTH2_Nudt15"/>
    <property type="match status" value="1"/>
</dbReference>
<dbReference type="GO" id="GO:0005829">
    <property type="term" value="C:cytosol"/>
    <property type="evidence" value="ECO:0007669"/>
    <property type="project" value="TreeGrafter"/>
</dbReference>
<sequence length="171" mass="19125">MSTEAPHPRVGVAAIIYNRNRPGQFITGKRIGSHGADTIQLPGGHLEYGESFLACAERETLEETGLKVRAIKHVATTNDVFEKEKKHYITIFIHCEMLDVHAEPKVLEPQKCAGWYWASWDDLKKINAWGGGATKLFLPLINLLAQPDGIESPEQLRELGEAKEPKELEEP</sequence>
<evidence type="ECO:0000313" key="3">
    <source>
        <dbReference type="EMBL" id="KAF4336694.1"/>
    </source>
</evidence>
<protein>
    <submittedName>
        <fullName evidence="3">ADP-ribose pyrophosphatase</fullName>
    </submittedName>
</protein>
<reference evidence="3" key="2">
    <citation type="submission" date="2020-02" db="EMBL/GenBank/DDBJ databases">
        <title>Identification and distribution of gene clusters putatively required for synthesis of sphingolipid metabolism inhibitors in phylogenetically diverse species of the filamentous fungus Fusarium.</title>
        <authorList>
            <person name="Kim H.-S."/>
            <person name="Busman M."/>
            <person name="Brown D.W."/>
            <person name="Divon H."/>
            <person name="Uhlig S."/>
            <person name="Proctor R.H."/>
        </authorList>
    </citation>
    <scope>NUCLEOTIDE SEQUENCE</scope>
    <source>
        <strain evidence="3">NRRL 25174</strain>
    </source>
</reference>
<dbReference type="GO" id="GO:0006203">
    <property type="term" value="P:dGTP catabolic process"/>
    <property type="evidence" value="ECO:0007669"/>
    <property type="project" value="TreeGrafter"/>
</dbReference>
<dbReference type="PANTHER" id="PTHR16099">
    <property type="entry name" value="8-OXO-DGTP DIPHOSPHATES NUDT15"/>
    <property type="match status" value="1"/>
</dbReference>
<dbReference type="AlphaFoldDB" id="A0A9P5AE29"/>
<dbReference type="GO" id="GO:0035539">
    <property type="term" value="F:8-oxo-7,8-dihydrodeoxyguanosine triphosphate pyrophosphatase activity"/>
    <property type="evidence" value="ECO:0007669"/>
    <property type="project" value="TreeGrafter"/>
</dbReference>
<dbReference type="EMBL" id="PVQB02000477">
    <property type="protein sequence ID" value="KAF4336694.1"/>
    <property type="molecule type" value="Genomic_DNA"/>
</dbReference>
<dbReference type="InterPro" id="IPR015797">
    <property type="entry name" value="NUDIX_hydrolase-like_dom_sf"/>
</dbReference>
<accession>A0A9P5AE29</accession>